<organism evidence="1 2">
    <name type="scientific">Dictyostelium purpureum</name>
    <name type="common">Slime mold</name>
    <dbReference type="NCBI Taxonomy" id="5786"/>
    <lineage>
        <taxon>Eukaryota</taxon>
        <taxon>Amoebozoa</taxon>
        <taxon>Evosea</taxon>
        <taxon>Eumycetozoa</taxon>
        <taxon>Dictyostelia</taxon>
        <taxon>Dictyosteliales</taxon>
        <taxon>Dictyosteliaceae</taxon>
        <taxon>Dictyostelium</taxon>
    </lineage>
</organism>
<gene>
    <name evidence="1" type="ORF">DICPUDRAFT_153648</name>
</gene>
<evidence type="ECO:0000313" key="2">
    <source>
        <dbReference type="Proteomes" id="UP000001064"/>
    </source>
</evidence>
<evidence type="ECO:0000313" key="1">
    <source>
        <dbReference type="EMBL" id="EGC34177.1"/>
    </source>
</evidence>
<dbReference type="VEuPathDB" id="AmoebaDB:DICPUDRAFT_153648"/>
<dbReference type="Proteomes" id="UP000001064">
    <property type="component" value="Unassembled WGS sequence"/>
</dbReference>
<name>F0ZPF2_DICPU</name>
<dbReference type="RefSeq" id="XP_003289281.1">
    <property type="nucleotide sequence ID" value="XM_003289233.1"/>
</dbReference>
<dbReference type="AlphaFoldDB" id="F0ZPF2"/>
<proteinExistence type="predicted"/>
<protein>
    <submittedName>
        <fullName evidence="1">Uncharacterized protein</fullName>
    </submittedName>
</protein>
<accession>F0ZPF2</accession>
<reference evidence="2" key="1">
    <citation type="journal article" date="2011" name="Genome Biol.">
        <title>Comparative genomics of the social amoebae Dictyostelium discoideum and Dictyostelium purpureum.</title>
        <authorList>
            <consortium name="US DOE Joint Genome Institute (JGI-PGF)"/>
            <person name="Sucgang R."/>
            <person name="Kuo A."/>
            <person name="Tian X."/>
            <person name="Salerno W."/>
            <person name="Parikh A."/>
            <person name="Feasley C.L."/>
            <person name="Dalin E."/>
            <person name="Tu H."/>
            <person name="Huang E."/>
            <person name="Barry K."/>
            <person name="Lindquist E."/>
            <person name="Shapiro H."/>
            <person name="Bruce D."/>
            <person name="Schmutz J."/>
            <person name="Salamov A."/>
            <person name="Fey P."/>
            <person name="Gaudet P."/>
            <person name="Anjard C."/>
            <person name="Babu M.M."/>
            <person name="Basu S."/>
            <person name="Bushmanova Y."/>
            <person name="van der Wel H."/>
            <person name="Katoh-Kurasawa M."/>
            <person name="Dinh C."/>
            <person name="Coutinho P.M."/>
            <person name="Saito T."/>
            <person name="Elias M."/>
            <person name="Schaap P."/>
            <person name="Kay R.R."/>
            <person name="Henrissat B."/>
            <person name="Eichinger L."/>
            <person name="Rivero F."/>
            <person name="Putnam N.H."/>
            <person name="West C.M."/>
            <person name="Loomis W.F."/>
            <person name="Chisholm R.L."/>
            <person name="Shaulsky G."/>
            <person name="Strassmann J.E."/>
            <person name="Queller D.C."/>
            <person name="Kuspa A."/>
            <person name="Grigoriev I.V."/>
        </authorList>
    </citation>
    <scope>NUCLEOTIDE SEQUENCE [LARGE SCALE GENOMIC DNA]</scope>
    <source>
        <strain evidence="2">QSDP1</strain>
    </source>
</reference>
<dbReference type="EMBL" id="GL871108">
    <property type="protein sequence ID" value="EGC34177.1"/>
    <property type="molecule type" value="Genomic_DNA"/>
</dbReference>
<dbReference type="GeneID" id="10502185"/>
<sequence>MCKSNLHTLRFTNSLEDVSNEDLKDFLGSIDTLTELKLMKSNGLVISKEMLPKND</sequence>
<keyword evidence="2" id="KW-1185">Reference proteome</keyword>
<dbReference type="KEGG" id="dpp:DICPUDRAFT_153648"/>
<dbReference type="InParanoid" id="F0ZPF2"/>